<feature type="region of interest" description="Disordered" evidence="1">
    <location>
        <begin position="29"/>
        <end position="122"/>
    </location>
</feature>
<accession>A0A8S0RNR2</accession>
<organism evidence="2 3">
    <name type="scientific">Olea europaea subsp. europaea</name>
    <dbReference type="NCBI Taxonomy" id="158383"/>
    <lineage>
        <taxon>Eukaryota</taxon>
        <taxon>Viridiplantae</taxon>
        <taxon>Streptophyta</taxon>
        <taxon>Embryophyta</taxon>
        <taxon>Tracheophyta</taxon>
        <taxon>Spermatophyta</taxon>
        <taxon>Magnoliopsida</taxon>
        <taxon>eudicotyledons</taxon>
        <taxon>Gunneridae</taxon>
        <taxon>Pentapetalae</taxon>
        <taxon>asterids</taxon>
        <taxon>lamiids</taxon>
        <taxon>Lamiales</taxon>
        <taxon>Oleaceae</taxon>
        <taxon>Oleeae</taxon>
        <taxon>Olea</taxon>
    </lineage>
</organism>
<proteinExistence type="predicted"/>
<dbReference type="Gramene" id="OE9A030909T1">
    <property type="protein sequence ID" value="OE9A030909C1"/>
    <property type="gene ID" value="OE9A030909"/>
</dbReference>
<keyword evidence="3" id="KW-1185">Reference proteome</keyword>
<dbReference type="OrthoDB" id="1724644at2759"/>
<reference evidence="2 3" key="1">
    <citation type="submission" date="2019-12" db="EMBL/GenBank/DDBJ databases">
        <authorList>
            <person name="Alioto T."/>
            <person name="Alioto T."/>
            <person name="Gomez Garrido J."/>
        </authorList>
    </citation>
    <scope>NUCLEOTIDE SEQUENCE [LARGE SCALE GENOMIC DNA]</scope>
</reference>
<dbReference type="AlphaFoldDB" id="A0A8S0RNR2"/>
<sequence>MEGDEEWIKEAMADDTMVVELLVRLKKCQSMPPPPPPPPLKWSVRQRRSKPVAVDNVKNPAPRASPTTPLSWSGATCLSGGAIDGCPEESSRSPTLPKLYNSTRSKINGTSEQNNKKRSRKKKTLAELKEEENLLLKERRELKMKVAAFRVNLEKQRDTNESLKRMKIELQLEPDRGTFMPHETISCQIQQEVAVFNPNPPIMHSIVSGSDDLLQRFPSNGCQNTPAAPKSKFALPDLNIPCEEESSYERCRNTKAKTMEDYGPSIARAILTKGDPIQTSSKLSRGDLT</sequence>
<evidence type="ECO:0000256" key="1">
    <source>
        <dbReference type="SAM" id="MobiDB-lite"/>
    </source>
</evidence>
<dbReference type="PANTHER" id="PTHR35099:SF2">
    <property type="entry name" value="OS02G0182700 PROTEIN"/>
    <property type="match status" value="1"/>
</dbReference>
<dbReference type="Proteomes" id="UP000594638">
    <property type="component" value="Unassembled WGS sequence"/>
</dbReference>
<feature type="compositionally biased region" description="Polar residues" evidence="1">
    <location>
        <begin position="100"/>
        <end position="113"/>
    </location>
</feature>
<evidence type="ECO:0000313" key="2">
    <source>
        <dbReference type="EMBL" id="CAA2980951.1"/>
    </source>
</evidence>
<dbReference type="PANTHER" id="PTHR35099">
    <property type="entry name" value="OS02G0182700 PROTEIN"/>
    <property type="match status" value="1"/>
</dbReference>
<gene>
    <name evidence="2" type="ORF">OLEA9_A030909</name>
</gene>
<comment type="caution">
    <text evidence="2">The sequence shown here is derived from an EMBL/GenBank/DDBJ whole genome shotgun (WGS) entry which is preliminary data.</text>
</comment>
<name>A0A8S0RNR2_OLEEU</name>
<feature type="compositionally biased region" description="Polar residues" evidence="1">
    <location>
        <begin position="65"/>
        <end position="76"/>
    </location>
</feature>
<dbReference type="EMBL" id="CACTIH010003659">
    <property type="protein sequence ID" value="CAA2980951.1"/>
    <property type="molecule type" value="Genomic_DNA"/>
</dbReference>
<evidence type="ECO:0000313" key="3">
    <source>
        <dbReference type="Proteomes" id="UP000594638"/>
    </source>
</evidence>
<feature type="compositionally biased region" description="Pro residues" evidence="1">
    <location>
        <begin position="31"/>
        <end position="40"/>
    </location>
</feature>
<protein>
    <submittedName>
        <fullName evidence="2">Uncharacterized protein</fullName>
    </submittedName>
</protein>